<evidence type="ECO:0000256" key="8">
    <source>
        <dbReference type="SAM" id="MobiDB-lite"/>
    </source>
</evidence>
<dbReference type="Proteomes" id="UP000494245">
    <property type="component" value="Unassembled WGS sequence"/>
</dbReference>
<evidence type="ECO:0000313" key="12">
    <source>
        <dbReference type="Proteomes" id="UP000494245"/>
    </source>
</evidence>
<comment type="caution">
    <text evidence="11">The sequence shown here is derived from an EMBL/GenBank/DDBJ whole genome shotgun (WGS) entry which is preliminary data.</text>
</comment>
<evidence type="ECO:0000256" key="5">
    <source>
        <dbReference type="ARBA" id="ARBA00022989"/>
    </source>
</evidence>
<gene>
    <name evidence="11" type="primary">motB_3</name>
    <name evidence="11" type="ORF">NNJEOMEG_02001</name>
</gene>
<evidence type="ECO:0000256" key="4">
    <source>
        <dbReference type="ARBA" id="ARBA00022692"/>
    </source>
</evidence>
<evidence type="ECO:0000313" key="11">
    <source>
        <dbReference type="EMBL" id="GFK94161.1"/>
    </source>
</evidence>
<evidence type="ECO:0000256" key="1">
    <source>
        <dbReference type="ARBA" id="ARBA00004162"/>
    </source>
</evidence>
<dbReference type="PANTHER" id="PTHR30329:SF21">
    <property type="entry name" value="LIPOPROTEIN YIAD-RELATED"/>
    <property type="match status" value="1"/>
</dbReference>
<feature type="region of interest" description="Disordered" evidence="8">
    <location>
        <begin position="261"/>
        <end position="306"/>
    </location>
</feature>
<evidence type="ECO:0000256" key="9">
    <source>
        <dbReference type="SAM" id="Phobius"/>
    </source>
</evidence>
<dbReference type="PROSITE" id="PS51123">
    <property type="entry name" value="OMPA_2"/>
    <property type="match status" value="1"/>
</dbReference>
<dbReference type="PANTHER" id="PTHR30329">
    <property type="entry name" value="STATOR ELEMENT OF FLAGELLAR MOTOR COMPLEX"/>
    <property type="match status" value="1"/>
</dbReference>
<protein>
    <submittedName>
        <fullName evidence="11">Motility protein B</fullName>
    </submittedName>
</protein>
<dbReference type="Gene3D" id="3.30.1330.60">
    <property type="entry name" value="OmpA-like domain"/>
    <property type="match status" value="1"/>
</dbReference>
<feature type="transmembrane region" description="Helical" evidence="9">
    <location>
        <begin position="29"/>
        <end position="48"/>
    </location>
</feature>
<proteinExistence type="inferred from homology"/>
<dbReference type="InterPro" id="IPR025713">
    <property type="entry name" value="MotB-like_N_dom"/>
</dbReference>
<evidence type="ECO:0000259" key="10">
    <source>
        <dbReference type="PROSITE" id="PS51123"/>
    </source>
</evidence>
<reference evidence="11 12" key="2">
    <citation type="submission" date="2020-05" db="EMBL/GenBank/DDBJ databases">
        <title>Draft genome sequence of Desulfovibrio sp. strainFSS-1.</title>
        <authorList>
            <person name="Shimoshige H."/>
            <person name="Kobayashi H."/>
            <person name="Maekawa T."/>
        </authorList>
    </citation>
    <scope>NUCLEOTIDE SEQUENCE [LARGE SCALE GENOMIC DNA]</scope>
    <source>
        <strain evidence="11 12">SIID29052-01</strain>
    </source>
</reference>
<dbReference type="RefSeq" id="WP_173083971.1">
    <property type="nucleotide sequence ID" value="NZ_BLTE01000008.1"/>
</dbReference>
<evidence type="ECO:0000256" key="7">
    <source>
        <dbReference type="PROSITE-ProRule" id="PRU00473"/>
    </source>
</evidence>
<comment type="similarity">
    <text evidence="2">Belongs to the MotB family.</text>
</comment>
<feature type="compositionally biased region" description="Pro residues" evidence="8">
    <location>
        <begin position="289"/>
        <end position="299"/>
    </location>
</feature>
<organism evidence="11 12">
    <name type="scientific">Fundidesulfovibrio magnetotacticus</name>
    <dbReference type="NCBI Taxonomy" id="2730080"/>
    <lineage>
        <taxon>Bacteria</taxon>
        <taxon>Pseudomonadati</taxon>
        <taxon>Thermodesulfobacteriota</taxon>
        <taxon>Desulfovibrionia</taxon>
        <taxon>Desulfovibrionales</taxon>
        <taxon>Desulfovibrionaceae</taxon>
        <taxon>Fundidesulfovibrio</taxon>
    </lineage>
</organism>
<dbReference type="Pfam" id="PF13677">
    <property type="entry name" value="MotB_plug"/>
    <property type="match status" value="1"/>
</dbReference>
<feature type="region of interest" description="Disordered" evidence="8">
    <location>
        <begin position="87"/>
        <end position="114"/>
    </location>
</feature>
<dbReference type="CDD" id="cd07185">
    <property type="entry name" value="OmpA_C-like"/>
    <property type="match status" value="1"/>
</dbReference>
<sequence>MADKEHKKIIIKKVKKGGHGGAHGGSWKVAYADFVTAMMAFFLVMWLVNSLPKEKREEIAQYFQSFSLLDTGGKPGLIPATDLSQIAQPQNPPSIVEPLSETPSGPAKEKSEAEKAAEAVKEAIEAKVPDLKDQIIVKTEADRLIVEVVEDAKGKPLFALGRSDLTPDARRALAAVAPQFAKAGKGRLTVEGHTDAYSYAGERFTNWELSTERAAAARRELEKAGVAQDAVGQVAGFAATRPFVPENPFDPKNRRIRLVMETPKPQEPAQGKPAPAPPKGKENIFAKPQEPPAPPPSPIPQEKRELLDRQIERLYDETIKGKQP</sequence>
<dbReference type="SUPFAM" id="SSF103088">
    <property type="entry name" value="OmpA-like"/>
    <property type="match status" value="1"/>
</dbReference>
<evidence type="ECO:0000256" key="2">
    <source>
        <dbReference type="ARBA" id="ARBA00008914"/>
    </source>
</evidence>
<evidence type="ECO:0000256" key="6">
    <source>
        <dbReference type="ARBA" id="ARBA00023136"/>
    </source>
</evidence>
<dbReference type="EMBL" id="BLTE01000008">
    <property type="protein sequence ID" value="GFK94161.1"/>
    <property type="molecule type" value="Genomic_DNA"/>
</dbReference>
<dbReference type="GO" id="GO:0005886">
    <property type="term" value="C:plasma membrane"/>
    <property type="evidence" value="ECO:0007669"/>
    <property type="project" value="UniProtKB-SubCell"/>
</dbReference>
<dbReference type="Pfam" id="PF00691">
    <property type="entry name" value="OmpA"/>
    <property type="match status" value="1"/>
</dbReference>
<dbReference type="InterPro" id="IPR036737">
    <property type="entry name" value="OmpA-like_sf"/>
</dbReference>
<accession>A0A6V8LU96</accession>
<keyword evidence="3" id="KW-1003">Cell membrane</keyword>
<evidence type="ECO:0000256" key="3">
    <source>
        <dbReference type="ARBA" id="ARBA00022475"/>
    </source>
</evidence>
<keyword evidence="6 7" id="KW-0472">Membrane</keyword>
<comment type="subcellular location">
    <subcellularLocation>
        <location evidence="1">Cell membrane</location>
        <topology evidence="1">Single-pass membrane protein</topology>
    </subcellularLocation>
</comment>
<dbReference type="AlphaFoldDB" id="A0A6V8LU96"/>
<keyword evidence="4 9" id="KW-0812">Transmembrane</keyword>
<feature type="domain" description="OmpA-like" evidence="10">
    <location>
        <begin position="145"/>
        <end position="264"/>
    </location>
</feature>
<keyword evidence="5 9" id="KW-1133">Transmembrane helix</keyword>
<reference evidence="11 12" key="1">
    <citation type="submission" date="2020-04" db="EMBL/GenBank/DDBJ databases">
        <authorList>
            <consortium name="Desulfovibrio sp. FSS-1 genome sequencing consortium"/>
            <person name="Shimoshige H."/>
            <person name="Kobayashi H."/>
            <person name="Maekawa T."/>
        </authorList>
    </citation>
    <scope>NUCLEOTIDE SEQUENCE [LARGE SCALE GENOMIC DNA]</scope>
    <source>
        <strain evidence="11 12">SIID29052-01</strain>
    </source>
</reference>
<keyword evidence="12" id="KW-1185">Reference proteome</keyword>
<dbReference type="InterPro" id="IPR050330">
    <property type="entry name" value="Bact_OuterMem_StrucFunc"/>
</dbReference>
<name>A0A6V8LU96_9BACT</name>
<dbReference type="InterPro" id="IPR006665">
    <property type="entry name" value="OmpA-like"/>
</dbReference>